<proteinExistence type="predicted"/>
<reference evidence="3" key="1">
    <citation type="submission" date="2017-02" db="UniProtKB">
        <authorList>
            <consortium name="WormBaseParasite"/>
        </authorList>
    </citation>
    <scope>IDENTIFICATION</scope>
</reference>
<dbReference type="PANTHER" id="PTHR47027:SF20">
    <property type="entry name" value="REVERSE TRANSCRIPTASE-LIKE PROTEIN WITH RNA-DIRECTED DNA POLYMERASE DOMAIN"/>
    <property type="match status" value="1"/>
</dbReference>
<dbReference type="AlphaFoldDB" id="A0A0N5B5S0"/>
<dbReference type="InterPro" id="IPR000477">
    <property type="entry name" value="RT_dom"/>
</dbReference>
<evidence type="ECO:0000313" key="2">
    <source>
        <dbReference type="Proteomes" id="UP000046392"/>
    </source>
</evidence>
<protein>
    <submittedName>
        <fullName evidence="3">Reverse transcriptase domain-containing protein</fullName>
    </submittedName>
</protein>
<name>A0A0N5B5S0_STREA</name>
<dbReference type="Pfam" id="PF00078">
    <property type="entry name" value="RVT_1"/>
    <property type="match status" value="1"/>
</dbReference>
<evidence type="ECO:0000259" key="1">
    <source>
        <dbReference type="PROSITE" id="PS50878"/>
    </source>
</evidence>
<accession>A0A0N5B5S0</accession>
<organism evidence="2 3">
    <name type="scientific">Strongyloides papillosus</name>
    <name type="common">Intestinal threadworm</name>
    <dbReference type="NCBI Taxonomy" id="174720"/>
    <lineage>
        <taxon>Eukaryota</taxon>
        <taxon>Metazoa</taxon>
        <taxon>Ecdysozoa</taxon>
        <taxon>Nematoda</taxon>
        <taxon>Chromadorea</taxon>
        <taxon>Rhabditida</taxon>
        <taxon>Tylenchina</taxon>
        <taxon>Panagrolaimomorpha</taxon>
        <taxon>Strongyloidoidea</taxon>
        <taxon>Strongyloididae</taxon>
        <taxon>Strongyloides</taxon>
    </lineage>
</organism>
<dbReference type="PROSITE" id="PS50878">
    <property type="entry name" value="RT_POL"/>
    <property type="match status" value="1"/>
</dbReference>
<dbReference type="STRING" id="174720.A0A0N5B5S0"/>
<dbReference type="SUPFAM" id="SSF56672">
    <property type="entry name" value="DNA/RNA polymerases"/>
    <property type="match status" value="1"/>
</dbReference>
<dbReference type="WBParaSite" id="SPAL_0000141600.1">
    <property type="protein sequence ID" value="SPAL_0000141600.1"/>
    <property type="gene ID" value="SPAL_0000141600"/>
</dbReference>
<sequence length="195" mass="22291">MFDPEYGKKIKCRVWRGLKQGCPASPMLFNAILESIYRNALLDNSLNPLPNFGVAVNGLRIVGISYADDTTLIADSSDSFKEMLSAFTYHSKRVGLDINLDKSNYMAFQIEMENSFEIPPCTSFNYLSRKLSFLKCRPFIRQIKVRGYKTLSVIRPALPTASLKARRFLFQSTIRSCYTYACQSWTLTKNSLYDI</sequence>
<dbReference type="Proteomes" id="UP000046392">
    <property type="component" value="Unplaced"/>
</dbReference>
<dbReference type="PANTHER" id="PTHR47027">
    <property type="entry name" value="REVERSE TRANSCRIPTASE DOMAIN-CONTAINING PROTEIN"/>
    <property type="match status" value="1"/>
</dbReference>
<evidence type="ECO:0000313" key="3">
    <source>
        <dbReference type="WBParaSite" id="SPAL_0000141600.1"/>
    </source>
</evidence>
<dbReference type="InterPro" id="IPR043502">
    <property type="entry name" value="DNA/RNA_pol_sf"/>
</dbReference>
<keyword evidence="2" id="KW-1185">Reference proteome</keyword>
<feature type="domain" description="Reverse transcriptase" evidence="1">
    <location>
        <begin position="1"/>
        <end position="131"/>
    </location>
</feature>